<organism evidence="1 2">
    <name type="scientific">Scutellospora calospora</name>
    <dbReference type="NCBI Taxonomy" id="85575"/>
    <lineage>
        <taxon>Eukaryota</taxon>
        <taxon>Fungi</taxon>
        <taxon>Fungi incertae sedis</taxon>
        <taxon>Mucoromycota</taxon>
        <taxon>Glomeromycotina</taxon>
        <taxon>Glomeromycetes</taxon>
        <taxon>Diversisporales</taxon>
        <taxon>Gigasporaceae</taxon>
        <taxon>Scutellospora</taxon>
    </lineage>
</organism>
<dbReference type="Proteomes" id="UP000789860">
    <property type="component" value="Unassembled WGS sequence"/>
</dbReference>
<evidence type="ECO:0000313" key="2">
    <source>
        <dbReference type="Proteomes" id="UP000789860"/>
    </source>
</evidence>
<name>A0ACA9L5D1_9GLOM</name>
<accession>A0ACA9L5D1</accession>
<proteinExistence type="predicted"/>
<reference evidence="1" key="1">
    <citation type="submission" date="2021-06" db="EMBL/GenBank/DDBJ databases">
        <authorList>
            <person name="Kallberg Y."/>
            <person name="Tangrot J."/>
            <person name="Rosling A."/>
        </authorList>
    </citation>
    <scope>NUCLEOTIDE SEQUENCE</scope>
    <source>
        <strain evidence="1">AU212A</strain>
    </source>
</reference>
<dbReference type="EMBL" id="CAJVPM010003894">
    <property type="protein sequence ID" value="CAG8506949.1"/>
    <property type="molecule type" value="Genomic_DNA"/>
</dbReference>
<evidence type="ECO:0000313" key="1">
    <source>
        <dbReference type="EMBL" id="CAG8506949.1"/>
    </source>
</evidence>
<gene>
    <name evidence="1" type="ORF">SCALOS_LOCUS3491</name>
</gene>
<sequence length="364" mass="42225">MKGLDNADILHLLSVADHLMLPDLHEDVQTHLLNKETEWLRQNFGLVYQTVSKLKSSQKLKDHCIDLICKTPEVLFQADDFNLMDEQSFIPLLKRDDLNMEEIDIWNILLKWGITKNPSLSSNFKDWSTENILNLQQTLENLIPLIRFSEINSVDFYNMVLPYKQIFPTDLFSEIERYYYIPSAIPKSINTKPRYKLINSVIITSEDDITMINKWLGENTRWNGKIPLFKYDYKLLMRGSRDGFTASAFHERCDNQGSTIVLIKTTINSHEIIVGGYTPVPWTSVPSWHKSRVPICHCKEYGPQFGENDICIGNIFNVDKGISFSPSSYPKLIESNYGFSVSLTLWSKIDEIEVFQIEKKIIKR</sequence>
<keyword evidence="2" id="KW-1185">Reference proteome</keyword>
<protein>
    <submittedName>
        <fullName evidence="1">8113_t:CDS:1</fullName>
    </submittedName>
</protein>
<comment type="caution">
    <text evidence="1">The sequence shown here is derived from an EMBL/GenBank/DDBJ whole genome shotgun (WGS) entry which is preliminary data.</text>
</comment>